<evidence type="ECO:0000313" key="4">
    <source>
        <dbReference type="Proteomes" id="UP001604277"/>
    </source>
</evidence>
<feature type="chain" id="PRO_5044798326" evidence="2">
    <location>
        <begin position="21"/>
        <end position="104"/>
    </location>
</feature>
<dbReference type="Proteomes" id="UP001604277">
    <property type="component" value="Unassembled WGS sequence"/>
</dbReference>
<evidence type="ECO:0000256" key="2">
    <source>
        <dbReference type="SAM" id="SignalP"/>
    </source>
</evidence>
<sequence>MKKAKKYIILLWRLIKLIFCHIHFHDHPEEEVQETPLKFLAIPLANLQKIQEVKETSPEVPGTPPGGGSKYPNDKVSFPKILLQNDIDSEILDAIEISVLALSF</sequence>
<gene>
    <name evidence="3" type="ORF">Fot_17971</name>
</gene>
<dbReference type="AlphaFoldDB" id="A0ABD1VGU8"/>
<dbReference type="EMBL" id="JBFOLJ010000005">
    <property type="protein sequence ID" value="KAL2536580.1"/>
    <property type="molecule type" value="Genomic_DNA"/>
</dbReference>
<protein>
    <submittedName>
        <fullName evidence="3">Uncharacterized protein</fullName>
    </submittedName>
</protein>
<proteinExistence type="predicted"/>
<name>A0ABD1VGU8_9LAMI</name>
<evidence type="ECO:0000313" key="3">
    <source>
        <dbReference type="EMBL" id="KAL2536580.1"/>
    </source>
</evidence>
<reference evidence="4" key="1">
    <citation type="submission" date="2024-07" db="EMBL/GenBank/DDBJ databases">
        <title>Two chromosome-level genome assemblies of Korean endemic species Abeliophyllum distichum and Forsythia ovata (Oleaceae).</title>
        <authorList>
            <person name="Jang H."/>
        </authorList>
    </citation>
    <scope>NUCLEOTIDE SEQUENCE [LARGE SCALE GENOMIC DNA]</scope>
</reference>
<feature type="region of interest" description="Disordered" evidence="1">
    <location>
        <begin position="54"/>
        <end position="73"/>
    </location>
</feature>
<accession>A0ABD1VGU8</accession>
<comment type="caution">
    <text evidence="3">The sequence shown here is derived from an EMBL/GenBank/DDBJ whole genome shotgun (WGS) entry which is preliminary data.</text>
</comment>
<feature type="signal peptide" evidence="2">
    <location>
        <begin position="1"/>
        <end position="20"/>
    </location>
</feature>
<evidence type="ECO:0000256" key="1">
    <source>
        <dbReference type="SAM" id="MobiDB-lite"/>
    </source>
</evidence>
<organism evidence="3 4">
    <name type="scientific">Forsythia ovata</name>
    <dbReference type="NCBI Taxonomy" id="205694"/>
    <lineage>
        <taxon>Eukaryota</taxon>
        <taxon>Viridiplantae</taxon>
        <taxon>Streptophyta</taxon>
        <taxon>Embryophyta</taxon>
        <taxon>Tracheophyta</taxon>
        <taxon>Spermatophyta</taxon>
        <taxon>Magnoliopsida</taxon>
        <taxon>eudicotyledons</taxon>
        <taxon>Gunneridae</taxon>
        <taxon>Pentapetalae</taxon>
        <taxon>asterids</taxon>
        <taxon>lamiids</taxon>
        <taxon>Lamiales</taxon>
        <taxon>Oleaceae</taxon>
        <taxon>Forsythieae</taxon>
        <taxon>Forsythia</taxon>
    </lineage>
</organism>
<keyword evidence="2" id="KW-0732">Signal</keyword>
<keyword evidence="4" id="KW-1185">Reference proteome</keyword>